<sequence length="226" mass="26381">MIQVDHHEQVFESRKRVEKATKESLVTAIPKCKVLHLGRGNPWYQYRFGDEGIESSPEEKDLGILVDEELDMSWQYAPAAQKANRILGCTKRSMASRSREVMLPLYSTLVGPCLEYCVQLWGLQHRKDMDLLERVQRRATEVVRGMEHLTYENMLRELGLFRLEKRKPQGDLIVAFQDLRGAYRKDGDSLFSRACCNRTRSNGFKLKHGRFRLDTRKKLFTMRAVK</sequence>
<dbReference type="PANTHER" id="PTHR33332">
    <property type="entry name" value="REVERSE TRANSCRIPTASE DOMAIN-CONTAINING PROTEIN"/>
    <property type="match status" value="1"/>
</dbReference>
<reference evidence="2" key="1">
    <citation type="submission" date="2017-11" db="EMBL/GenBank/DDBJ databases">
        <authorList>
            <person name="Lima N.C."/>
            <person name="Parody-Merino A.M."/>
            <person name="Battley P.F."/>
            <person name="Fidler A.E."/>
            <person name="Prosdocimi F."/>
        </authorList>
    </citation>
    <scope>NUCLEOTIDE SEQUENCE [LARGE SCALE GENOMIC DNA]</scope>
</reference>
<evidence type="ECO:0000313" key="1">
    <source>
        <dbReference type="EMBL" id="PKU40661.1"/>
    </source>
</evidence>
<dbReference type="PRINTS" id="PR01345">
    <property type="entry name" value="CERVTRCPTASE"/>
</dbReference>
<protein>
    <recommendedName>
        <fullName evidence="3">Reverse transcriptase domain-containing protein</fullName>
    </recommendedName>
</protein>
<reference evidence="2" key="2">
    <citation type="submission" date="2017-12" db="EMBL/GenBank/DDBJ databases">
        <title>Genome sequence of the Bar-tailed Godwit (Limosa lapponica baueri).</title>
        <authorList>
            <person name="Lima N.C.B."/>
            <person name="Parody-Merino A.M."/>
            <person name="Battley P.F."/>
            <person name="Fidler A.E."/>
            <person name="Prosdocimi F."/>
        </authorList>
    </citation>
    <scope>NUCLEOTIDE SEQUENCE [LARGE SCALE GENOMIC DNA]</scope>
</reference>
<dbReference type="OrthoDB" id="276744at2759"/>
<keyword evidence="2" id="KW-1185">Reference proteome</keyword>
<name>A0A2I0U3T4_LIMLA</name>
<organism evidence="1 2">
    <name type="scientific">Limosa lapponica baueri</name>
    <dbReference type="NCBI Taxonomy" id="1758121"/>
    <lineage>
        <taxon>Eukaryota</taxon>
        <taxon>Metazoa</taxon>
        <taxon>Chordata</taxon>
        <taxon>Craniata</taxon>
        <taxon>Vertebrata</taxon>
        <taxon>Euteleostomi</taxon>
        <taxon>Archelosauria</taxon>
        <taxon>Archosauria</taxon>
        <taxon>Dinosauria</taxon>
        <taxon>Saurischia</taxon>
        <taxon>Theropoda</taxon>
        <taxon>Coelurosauria</taxon>
        <taxon>Aves</taxon>
        <taxon>Neognathae</taxon>
        <taxon>Neoaves</taxon>
        <taxon>Charadriiformes</taxon>
        <taxon>Scolopacidae</taxon>
        <taxon>Limosa</taxon>
    </lineage>
</organism>
<dbReference type="AlphaFoldDB" id="A0A2I0U3T4"/>
<accession>A0A2I0U3T4</accession>
<gene>
    <name evidence="1" type="ORF">llap_9028</name>
</gene>
<dbReference type="Proteomes" id="UP000233556">
    <property type="component" value="Unassembled WGS sequence"/>
</dbReference>
<proteinExistence type="predicted"/>
<dbReference type="EMBL" id="KZ506226">
    <property type="protein sequence ID" value="PKU40661.1"/>
    <property type="molecule type" value="Genomic_DNA"/>
</dbReference>
<evidence type="ECO:0008006" key="3">
    <source>
        <dbReference type="Google" id="ProtNLM"/>
    </source>
</evidence>
<evidence type="ECO:0000313" key="2">
    <source>
        <dbReference type="Proteomes" id="UP000233556"/>
    </source>
</evidence>